<dbReference type="PANTHER" id="PTHR23024:SF113">
    <property type="entry name" value="CARBOXYLESTERASE 8-RELATED"/>
    <property type="match status" value="1"/>
</dbReference>
<evidence type="ECO:0000313" key="3">
    <source>
        <dbReference type="EMBL" id="KAL3814891.1"/>
    </source>
</evidence>
<dbReference type="Proteomes" id="UP001634393">
    <property type="component" value="Unassembled WGS sequence"/>
</dbReference>
<dbReference type="SUPFAM" id="SSF53474">
    <property type="entry name" value="alpha/beta-Hydrolases"/>
    <property type="match status" value="1"/>
</dbReference>
<comment type="caution">
    <text evidence="3">The sequence shown here is derived from an EMBL/GenBank/DDBJ whole genome shotgun (WGS) entry which is preliminary data.</text>
</comment>
<gene>
    <name evidence="3" type="ORF">ACJIZ3_016159</name>
</gene>
<dbReference type="InterPro" id="IPR029058">
    <property type="entry name" value="AB_hydrolase_fold"/>
</dbReference>
<protein>
    <recommendedName>
        <fullName evidence="2">Alpha/beta hydrolase fold-3 domain-containing protein</fullName>
    </recommendedName>
</protein>
<reference evidence="3 4" key="1">
    <citation type="submission" date="2024-12" db="EMBL/GenBank/DDBJ databases">
        <title>The unique morphological basis and parallel evolutionary history of personate flowers in Penstemon.</title>
        <authorList>
            <person name="Depatie T.H."/>
            <person name="Wessinger C.A."/>
        </authorList>
    </citation>
    <scope>NUCLEOTIDE SEQUENCE [LARGE SCALE GENOMIC DNA]</scope>
    <source>
        <strain evidence="3">WTNN_2</strain>
        <tissue evidence="3">Leaf</tissue>
    </source>
</reference>
<comment type="similarity">
    <text evidence="1">Belongs to the 'GDXG' lipolytic enzyme family.</text>
</comment>
<dbReference type="AlphaFoldDB" id="A0ABD3RSY4"/>
<dbReference type="InterPro" id="IPR013094">
    <property type="entry name" value="AB_hydrolase_3"/>
</dbReference>
<evidence type="ECO:0000256" key="1">
    <source>
        <dbReference type="ARBA" id="ARBA00010515"/>
    </source>
</evidence>
<dbReference type="Pfam" id="PF07859">
    <property type="entry name" value="Abhydrolase_3"/>
    <property type="match status" value="1"/>
</dbReference>
<keyword evidence="4" id="KW-1185">Reference proteome</keyword>
<proteinExistence type="inferred from homology"/>
<organism evidence="3 4">
    <name type="scientific">Penstemon smallii</name>
    <dbReference type="NCBI Taxonomy" id="265156"/>
    <lineage>
        <taxon>Eukaryota</taxon>
        <taxon>Viridiplantae</taxon>
        <taxon>Streptophyta</taxon>
        <taxon>Embryophyta</taxon>
        <taxon>Tracheophyta</taxon>
        <taxon>Spermatophyta</taxon>
        <taxon>Magnoliopsida</taxon>
        <taxon>eudicotyledons</taxon>
        <taxon>Gunneridae</taxon>
        <taxon>Pentapetalae</taxon>
        <taxon>asterids</taxon>
        <taxon>lamiids</taxon>
        <taxon>Lamiales</taxon>
        <taxon>Plantaginaceae</taxon>
        <taxon>Cheloneae</taxon>
        <taxon>Penstemon</taxon>
    </lineage>
</organism>
<evidence type="ECO:0000313" key="4">
    <source>
        <dbReference type="Proteomes" id="UP001634393"/>
    </source>
</evidence>
<evidence type="ECO:0000259" key="2">
    <source>
        <dbReference type="Pfam" id="PF07859"/>
    </source>
</evidence>
<dbReference type="InterPro" id="IPR050466">
    <property type="entry name" value="Carboxylest/Gibb_receptor"/>
</dbReference>
<sequence length="343" mass="37716">MSHDQQISNPSSMEEEAYKALNLIPNPDGSVTRLNQIPTRPATPEPDPTLIALSKDIPLNPATKTFIRLFRPTNPPPNTKLPLIIYFHGGGFVLLSATSSIFYESCSRMAAKTPALIASVEYRLAPEHRLPAAYDDANDAVLWIKNQALGGSPTDPWMKEYVDFSRVFMMGSSAGGNIVYHAALRALDLDLQPVKIVGLIMNQPFFGGVSRTESQLKYIDNRTIPLHVSDLMWSLALPVGADRGHVYCDPLAGDEKIGRLPVSVVRGYGGDPLIDKQKEFAKMLGARGAHVIPQFIDGGYHGVEVFDPTYAEALYNVVRDFVCSVAVGVDKKDNKYYTTSNYN</sequence>
<dbReference type="Gene3D" id="3.40.50.1820">
    <property type="entry name" value="alpha/beta hydrolase"/>
    <property type="match status" value="1"/>
</dbReference>
<accession>A0ABD3RSY4</accession>
<dbReference type="EMBL" id="JBJXBP010000008">
    <property type="protein sequence ID" value="KAL3814891.1"/>
    <property type="molecule type" value="Genomic_DNA"/>
</dbReference>
<dbReference type="PANTHER" id="PTHR23024">
    <property type="entry name" value="ARYLACETAMIDE DEACETYLASE"/>
    <property type="match status" value="1"/>
</dbReference>
<name>A0ABD3RSY4_9LAMI</name>
<feature type="domain" description="Alpha/beta hydrolase fold-3" evidence="2">
    <location>
        <begin position="84"/>
        <end position="303"/>
    </location>
</feature>